<dbReference type="NCBIfam" id="NF008747">
    <property type="entry name" value="PRK11780.1"/>
    <property type="match status" value="1"/>
</dbReference>
<evidence type="ECO:0000259" key="1">
    <source>
        <dbReference type="Pfam" id="PF01965"/>
    </source>
</evidence>
<dbReference type="InterPro" id="IPR002818">
    <property type="entry name" value="DJ-1/PfpI"/>
</dbReference>
<dbReference type="SUPFAM" id="SSF52317">
    <property type="entry name" value="Class I glutamine amidotransferase-like"/>
    <property type="match status" value="1"/>
</dbReference>
<gene>
    <name evidence="2" type="ORF">DFO77_10823</name>
</gene>
<protein>
    <submittedName>
        <fullName evidence="2">Enhancing lycopene biosynthesis protein 2</fullName>
    </submittedName>
</protein>
<dbReference type="STRING" id="1168289.GCA_000259075_01786"/>
<reference evidence="2 3" key="1">
    <citation type="submission" date="2018-07" db="EMBL/GenBank/DDBJ databases">
        <title>Freshwater and sediment microbial communities from various areas in North America, analyzing microbe dynamics in response to fracking.</title>
        <authorList>
            <person name="Lamendella R."/>
        </authorList>
    </citation>
    <scope>NUCLEOTIDE SEQUENCE [LARGE SCALE GENOMIC DNA]</scope>
    <source>
        <strain evidence="2 3">160A</strain>
    </source>
</reference>
<dbReference type="InterPro" id="IPR026041">
    <property type="entry name" value="ElbB"/>
</dbReference>
<name>A0A2T0XA54_9BACT</name>
<dbReference type="AlphaFoldDB" id="A0A2T0XA54"/>
<dbReference type="CDD" id="cd03133">
    <property type="entry name" value="GATase1_ES1"/>
    <property type="match status" value="1"/>
</dbReference>
<evidence type="ECO:0000313" key="2">
    <source>
        <dbReference type="EMBL" id="RCW36581.1"/>
    </source>
</evidence>
<dbReference type="PANTHER" id="PTHR10224:SF12">
    <property type="entry name" value="GLYOXALASE ELBB"/>
    <property type="match status" value="1"/>
</dbReference>
<organism evidence="2 3">
    <name type="scientific">Marinilabilia salmonicolor</name>
    <dbReference type="NCBI Taxonomy" id="989"/>
    <lineage>
        <taxon>Bacteria</taxon>
        <taxon>Pseudomonadati</taxon>
        <taxon>Bacteroidota</taxon>
        <taxon>Bacteroidia</taxon>
        <taxon>Marinilabiliales</taxon>
        <taxon>Marinilabiliaceae</taxon>
        <taxon>Marinilabilia</taxon>
    </lineage>
</organism>
<keyword evidence="3" id="KW-1185">Reference proteome</keyword>
<proteinExistence type="predicted"/>
<dbReference type="InterPro" id="IPR029062">
    <property type="entry name" value="Class_I_gatase-like"/>
</dbReference>
<accession>A0A2T0XA54</accession>
<sequence length="227" mass="24360">MITKIEKNMSEKKRIAVILSGCGVFDGAEIHESVFTLWAIENAGAEYEIFAPDVEQHHVINHISGDEMDEKRNVLIESARIARGNIKPLSGFNAADFDALMLPGGFGAAKNLSSFAFDGPESTVNKEVEKAILDINKDGKPIGALCISPVILAKIFGKAKMTIGSDQGTADAIQAMGATHVNTTHGEVVIDENLKIATTPCYMLDAKITQIAEGAENVVKAVFKMLD</sequence>
<dbReference type="Pfam" id="PF01965">
    <property type="entry name" value="DJ-1_PfpI"/>
    <property type="match status" value="1"/>
</dbReference>
<dbReference type="PIRSF" id="PIRSF006320">
    <property type="entry name" value="Elb2"/>
    <property type="match status" value="1"/>
</dbReference>
<dbReference type="Proteomes" id="UP000252733">
    <property type="component" value="Unassembled WGS sequence"/>
</dbReference>
<comment type="caution">
    <text evidence="2">The sequence shown here is derived from an EMBL/GenBank/DDBJ whole genome shotgun (WGS) entry which is preliminary data.</text>
</comment>
<evidence type="ECO:0000313" key="3">
    <source>
        <dbReference type="Proteomes" id="UP000252733"/>
    </source>
</evidence>
<dbReference type="PANTHER" id="PTHR10224">
    <property type="entry name" value="ES1 PROTEIN HOMOLOG, MITOCHONDRIAL"/>
    <property type="match status" value="1"/>
</dbReference>
<feature type="domain" description="DJ-1/PfpI" evidence="1">
    <location>
        <begin position="25"/>
        <end position="200"/>
    </location>
</feature>
<dbReference type="EMBL" id="QPIZ01000008">
    <property type="protein sequence ID" value="RCW36581.1"/>
    <property type="molecule type" value="Genomic_DNA"/>
</dbReference>
<dbReference type="Gene3D" id="3.40.50.880">
    <property type="match status" value="1"/>
</dbReference>